<dbReference type="InterPro" id="IPR031310">
    <property type="entry name" value="Ribosomal_uL5_N"/>
</dbReference>
<reference evidence="11 12" key="2">
    <citation type="submission" date="2015-11" db="EMBL/GenBank/DDBJ databases">
        <authorList>
            <person name="Varghese N."/>
        </authorList>
    </citation>
    <scope>NUCLEOTIDE SEQUENCE [LARGE SCALE GENOMIC DNA]</scope>
    <source>
        <strain evidence="9 12">JGI-8</strain>
    </source>
</reference>
<dbReference type="Proteomes" id="UP000182200">
    <property type="component" value="Unassembled WGS sequence"/>
</dbReference>
<dbReference type="EMBL" id="FAOP01000008">
    <property type="protein sequence ID" value="CUU08092.1"/>
    <property type="molecule type" value="Genomic_DNA"/>
</dbReference>
<feature type="domain" description="Large ribosomal subunit protein uL5 C-terminal" evidence="8">
    <location>
        <begin position="108"/>
        <end position="200"/>
    </location>
</feature>
<evidence type="ECO:0000313" key="12">
    <source>
        <dbReference type="Proteomes" id="UP000182200"/>
    </source>
</evidence>
<dbReference type="SUPFAM" id="SSF55282">
    <property type="entry name" value="RL5-like"/>
    <property type="match status" value="1"/>
</dbReference>
<feature type="domain" description="Large ribosomal subunit protein uL5 N-terminal" evidence="7">
    <location>
        <begin position="47"/>
        <end position="103"/>
    </location>
</feature>
<name>A0A0P1MER5_9BACT</name>
<accession>A0A0N7MQD1</accession>
<evidence type="ECO:0000259" key="7">
    <source>
        <dbReference type="Pfam" id="PF00281"/>
    </source>
</evidence>
<gene>
    <name evidence="5" type="primary">rplE</name>
    <name evidence="10" type="ORF">JGI4_01989</name>
    <name evidence="9" type="ORF">JGI8_00043</name>
</gene>
<dbReference type="GO" id="GO:0019843">
    <property type="term" value="F:rRNA binding"/>
    <property type="evidence" value="ECO:0007669"/>
    <property type="project" value="UniProtKB-UniRule"/>
</dbReference>
<dbReference type="PANTHER" id="PTHR11994">
    <property type="entry name" value="60S RIBOSOMAL PROTEIN L11-RELATED"/>
    <property type="match status" value="1"/>
</dbReference>
<dbReference type="GO" id="GO:1990904">
    <property type="term" value="C:ribonucleoprotein complex"/>
    <property type="evidence" value="ECO:0007669"/>
    <property type="project" value="UniProtKB-KW"/>
</dbReference>
<dbReference type="PIRSF" id="PIRSF002161">
    <property type="entry name" value="Ribosomal_L5"/>
    <property type="match status" value="1"/>
</dbReference>
<keyword evidence="2 5" id="KW-0689">Ribosomal protein</keyword>
<dbReference type="NCBIfam" id="NF000585">
    <property type="entry name" value="PRK00010.1"/>
    <property type="match status" value="1"/>
</dbReference>
<dbReference type="GO" id="GO:0003735">
    <property type="term" value="F:structural constituent of ribosome"/>
    <property type="evidence" value="ECO:0007669"/>
    <property type="project" value="InterPro"/>
</dbReference>
<accession>A0A0S4NA01</accession>
<evidence type="ECO:0000313" key="9">
    <source>
        <dbReference type="EMBL" id="CUS76720.1"/>
    </source>
</evidence>
<evidence type="ECO:0000256" key="4">
    <source>
        <dbReference type="ARBA" id="ARBA00035245"/>
    </source>
</evidence>
<dbReference type="STRING" id="1633631.GCA_001442925_01985"/>
<dbReference type="GO" id="GO:0000049">
    <property type="term" value="F:tRNA binding"/>
    <property type="evidence" value="ECO:0007669"/>
    <property type="project" value="UniProtKB-UniRule"/>
</dbReference>
<organism evidence="10 11">
    <name type="scientific">Candidatus Kryptonium thompsonii</name>
    <dbReference type="NCBI Taxonomy" id="1633631"/>
    <lineage>
        <taxon>Bacteria</taxon>
        <taxon>Pseudomonadati</taxon>
        <taxon>Candidatus Kryptoniota</taxon>
        <taxon>Candidatus Kryptonium</taxon>
    </lineage>
</organism>
<reference evidence="10" key="1">
    <citation type="submission" date="2015-11" db="EMBL/GenBank/DDBJ databases">
        <authorList>
            <person name="Zhang Y."/>
            <person name="Guo Z."/>
        </authorList>
    </citation>
    <scope>NUCLEOTIDE SEQUENCE [LARGE SCALE GENOMIC DNA]</scope>
    <source>
        <strain evidence="10">JGI-4</strain>
    </source>
</reference>
<dbReference type="OrthoDB" id="9806626at2"/>
<proteinExistence type="inferred from homology"/>
<dbReference type="InterPro" id="IPR031309">
    <property type="entry name" value="Ribosomal_uL5_C"/>
</dbReference>
<evidence type="ECO:0000313" key="10">
    <source>
        <dbReference type="EMBL" id="CUU08092.1"/>
    </source>
</evidence>
<comment type="similarity">
    <text evidence="1 5 6">Belongs to the universal ribosomal protein uL5 family.</text>
</comment>
<evidence type="ECO:0000313" key="11">
    <source>
        <dbReference type="Proteomes" id="UP000182011"/>
    </source>
</evidence>
<dbReference type="Proteomes" id="UP000182011">
    <property type="component" value="Unassembled WGS sequence"/>
</dbReference>
<evidence type="ECO:0000256" key="1">
    <source>
        <dbReference type="ARBA" id="ARBA00008553"/>
    </source>
</evidence>
<evidence type="ECO:0000259" key="8">
    <source>
        <dbReference type="Pfam" id="PF00673"/>
    </source>
</evidence>
<dbReference type="InterPro" id="IPR022803">
    <property type="entry name" value="Ribosomal_uL5_dom_sf"/>
</dbReference>
<evidence type="ECO:0000256" key="6">
    <source>
        <dbReference type="RuleBase" id="RU003930"/>
    </source>
</evidence>
<dbReference type="InterPro" id="IPR020930">
    <property type="entry name" value="Ribosomal_uL5_bac-type"/>
</dbReference>
<dbReference type="GO" id="GO:0006412">
    <property type="term" value="P:translation"/>
    <property type="evidence" value="ECO:0007669"/>
    <property type="project" value="UniProtKB-UniRule"/>
</dbReference>
<dbReference type="InterPro" id="IPR002132">
    <property type="entry name" value="Ribosomal_uL5"/>
</dbReference>
<dbReference type="EMBL" id="CZVI01000001">
    <property type="protein sequence ID" value="CUS76720.1"/>
    <property type="molecule type" value="Genomic_DNA"/>
</dbReference>
<sequence>MAKEKKQKKQQEVQEVEEVQEKVVPRLKKLYQEVIVPEMMKKFNYKNVMQVPRLVKIVINMGVGQATQDPKLLEMAMKELAKITGQQPIIRRAKKSISNFKLRAGMAIGCKVTLRRERMYEFLDRLINAAIPRIRDFRGLSDKSFDGRGNYTLGIREHVIFPEINVDEVERIFGMDITIVTTAKTDEEAYELLRLFGMPFRKREVVVEEKAVA</sequence>
<dbReference type="HAMAP" id="MF_01333_B">
    <property type="entry name" value="Ribosomal_uL5_B"/>
    <property type="match status" value="1"/>
</dbReference>
<accession>A0A0P1L6V7</accession>
<accession>A0A0P1P3X6</accession>
<dbReference type="RefSeq" id="WP_075426277.1">
    <property type="nucleotide sequence ID" value="NZ_CZVI01000001.1"/>
</dbReference>
<dbReference type="FunFam" id="3.30.1440.10:FF:000001">
    <property type="entry name" value="50S ribosomal protein L5"/>
    <property type="match status" value="1"/>
</dbReference>
<dbReference type="AlphaFoldDB" id="A0A0P1MER5"/>
<comment type="subunit">
    <text evidence="5">Part of the 50S ribosomal subunit; part of the 5S rRNA/L5/L18/L25 subcomplex. Contacts the 5S rRNA and the P site tRNA. Forms a bridge to the 30S subunit in the 70S ribosome.</text>
</comment>
<evidence type="ECO:0000256" key="5">
    <source>
        <dbReference type="HAMAP-Rule" id="MF_01333"/>
    </source>
</evidence>
<comment type="function">
    <text evidence="5">This is 1 of the proteins that bind and probably mediate the attachment of the 5S RNA into the large ribosomal subunit, where it forms part of the central protuberance. In the 70S ribosome it contacts protein S13 of the 30S subunit (bridge B1b), connecting the 2 subunits; this bridge is implicated in subunit movement. Contacts the P site tRNA; the 5S rRNA and some of its associated proteins might help stabilize positioning of ribosome-bound tRNAs.</text>
</comment>
<dbReference type="Pfam" id="PF00281">
    <property type="entry name" value="Ribosomal_L5"/>
    <property type="match status" value="1"/>
</dbReference>
<evidence type="ECO:0000256" key="3">
    <source>
        <dbReference type="ARBA" id="ARBA00023274"/>
    </source>
</evidence>
<evidence type="ECO:0000256" key="2">
    <source>
        <dbReference type="ARBA" id="ARBA00022980"/>
    </source>
</evidence>
<keyword evidence="3 5" id="KW-0687">Ribonucleoprotein</keyword>
<dbReference type="GO" id="GO:0005840">
    <property type="term" value="C:ribosome"/>
    <property type="evidence" value="ECO:0007669"/>
    <property type="project" value="UniProtKB-KW"/>
</dbReference>
<keyword evidence="5" id="KW-0699">rRNA-binding</keyword>
<accession>A0A0P1LEG8</accession>
<keyword evidence="5" id="KW-0820">tRNA-binding</keyword>
<dbReference type="Pfam" id="PF00673">
    <property type="entry name" value="Ribosomal_L5_C"/>
    <property type="match status" value="1"/>
</dbReference>
<keyword evidence="5" id="KW-0694">RNA-binding</keyword>
<accession>A0A0P1MER5</accession>
<protein>
    <recommendedName>
        <fullName evidence="4 5">Large ribosomal subunit protein uL5</fullName>
    </recommendedName>
</protein>
<accession>A0A0N7MXE8</accession>
<keyword evidence="12" id="KW-1185">Reference proteome</keyword>
<dbReference type="Gene3D" id="3.30.1440.10">
    <property type="match status" value="1"/>
</dbReference>